<accession>A0A916PCS2</accession>
<name>A0A916PCS2_MYCTX</name>
<dbReference type="EMBL" id="CSBK01002670">
    <property type="protein sequence ID" value="CPA08459.1"/>
    <property type="molecule type" value="Genomic_DNA"/>
</dbReference>
<comment type="caution">
    <text evidence="1">The sequence shown here is derived from an EMBL/GenBank/DDBJ whole genome shotgun (WGS) entry which is preliminary data.</text>
</comment>
<evidence type="ECO:0000313" key="2">
    <source>
        <dbReference type="Proteomes" id="UP000039021"/>
    </source>
</evidence>
<protein>
    <submittedName>
        <fullName evidence="1">Uncharacterized protein</fullName>
    </submittedName>
</protein>
<proteinExistence type="predicted"/>
<reference evidence="2" key="1">
    <citation type="submission" date="2015-03" db="EMBL/GenBank/DDBJ databases">
        <authorList>
            <consortium name="Pathogen Informatics"/>
        </authorList>
    </citation>
    <scope>NUCLEOTIDE SEQUENCE [LARGE SCALE GENOMIC DNA]</scope>
    <source>
        <strain evidence="2">N09902308</strain>
    </source>
</reference>
<organism evidence="1 2">
    <name type="scientific">Mycobacterium tuberculosis</name>
    <dbReference type="NCBI Taxonomy" id="1773"/>
    <lineage>
        <taxon>Bacteria</taxon>
        <taxon>Bacillati</taxon>
        <taxon>Actinomycetota</taxon>
        <taxon>Actinomycetes</taxon>
        <taxon>Mycobacteriales</taxon>
        <taxon>Mycobacteriaceae</taxon>
        <taxon>Mycobacterium</taxon>
        <taxon>Mycobacterium tuberculosis complex</taxon>
    </lineage>
</organism>
<gene>
    <name evidence="1" type="ORF">ERS007739_04357</name>
</gene>
<sequence length="104" mass="11536">MNVRAERTPTGGVQAGVIADIEGMLESTTDVPQIGWGTQQIAVSLQHLDRRNRQGGSSHHLDALNLGIGRAGHHRLKHLLHVRRRRVVHDQQAPHRRTLSLKVG</sequence>
<dbReference type="Proteomes" id="UP000039021">
    <property type="component" value="Unassembled WGS sequence"/>
</dbReference>
<evidence type="ECO:0000313" key="1">
    <source>
        <dbReference type="EMBL" id="CPA08459.1"/>
    </source>
</evidence>
<dbReference type="AlphaFoldDB" id="A0A916PCS2"/>